<feature type="binding site" evidence="5 6">
    <location>
        <position position="285"/>
    </location>
    <ligand>
        <name>Zn(2+)</name>
        <dbReference type="ChEBI" id="CHEBI:29105"/>
    </ligand>
</feature>
<proteinExistence type="inferred from homology"/>
<feature type="binding site" evidence="5 6">
    <location>
        <position position="218"/>
    </location>
    <ligand>
        <name>Zn(2+)</name>
        <dbReference type="ChEBI" id="CHEBI:29105"/>
    </ligand>
</feature>
<accession>A0AAN9KG59</accession>
<dbReference type="AlphaFoldDB" id="A0AAN9KG59"/>
<protein>
    <recommendedName>
        <fullName evidence="5">NAD-dependent protein deacylase</fullName>
        <ecNumber evidence="5">2.3.1.-</ecNumber>
    </recommendedName>
    <alternativeName>
        <fullName evidence="5">Regulatory protein SIR2 homolog</fullName>
    </alternativeName>
</protein>
<evidence type="ECO:0000256" key="2">
    <source>
        <dbReference type="ARBA" id="ARBA00022723"/>
    </source>
</evidence>
<dbReference type="NCBIfam" id="NF003738">
    <property type="entry name" value="PRK05333.1"/>
    <property type="match status" value="1"/>
</dbReference>
<evidence type="ECO:0000256" key="4">
    <source>
        <dbReference type="ARBA" id="ARBA00023027"/>
    </source>
</evidence>
<keyword evidence="10" id="KW-1185">Reference proteome</keyword>
<dbReference type="Pfam" id="PF02146">
    <property type="entry name" value="SIR2"/>
    <property type="match status" value="1"/>
</dbReference>
<gene>
    <name evidence="9" type="ORF">RJT34_00759</name>
</gene>
<dbReference type="PANTHER" id="PTHR11085">
    <property type="entry name" value="NAD-DEPENDENT PROTEIN DEACYLASE SIRTUIN-5, MITOCHONDRIAL-RELATED"/>
    <property type="match status" value="1"/>
</dbReference>
<dbReference type="InterPro" id="IPR029035">
    <property type="entry name" value="DHS-like_NAD/FAD-binding_dom"/>
</dbReference>
<keyword evidence="5" id="KW-0496">Mitochondrion</keyword>
<comment type="cofactor">
    <cofactor evidence="5">
        <name>Zn(2+)</name>
        <dbReference type="ChEBI" id="CHEBI:29105"/>
    </cofactor>
    <text evidence="5">Binds 1 zinc ion per subunit.</text>
</comment>
<comment type="subcellular location">
    <subcellularLocation>
        <location evidence="5">Mitochondrion matrix</location>
    </subcellularLocation>
</comment>
<feature type="binding site" evidence="5 6">
    <location>
        <position position="221"/>
    </location>
    <ligand>
        <name>Zn(2+)</name>
        <dbReference type="ChEBI" id="CHEBI:29105"/>
    </ligand>
</feature>
<feature type="domain" description="Deacetylase sirtuin-type" evidence="8">
    <location>
        <begin position="86"/>
        <end position="387"/>
    </location>
</feature>
<feature type="binding site" evidence="5">
    <location>
        <begin position="351"/>
        <end position="353"/>
    </location>
    <ligand>
        <name>NAD(+)</name>
        <dbReference type="ChEBI" id="CHEBI:57540"/>
    </ligand>
</feature>
<sequence>MAMSSPLRFSFCSPGVARKLLGSLITAIGQSRNKNWHLARRGGSFVSFKGCTKLVHTTCRVSVPGTSPRNDEKAPSNILRNKKAVPDADPPSIEDVNLLYQFFDQSTRLTVLTGAGISTECGIPDYRSPNGAYSSGFKPITHQEFLRSSRTRRRYWARSYAGWRQFTAAQPCAAHHALATLGKAGRIDFMITQNVDRLHHRAGSNPLELHGTVYTVMCLDCGYSFCRSLFQDQLKALNPKWAEAIENLDHGNPGSDKSFGMKVRPDGDIEIDERFWEEDFIIPTCHKCNGVLKPDVVFFGDNVPKNRADMAMEASRRCDAFLVLGSSLMTMSAFRLVRAAHEAGAATAIVNIGVTRADNFVPLKINARLGEILPRVLDMGSIGIPAV</sequence>
<keyword evidence="2 5" id="KW-0479">Metal-binding</keyword>
<feature type="binding site" evidence="5">
    <location>
        <position position="369"/>
    </location>
    <ligand>
        <name>NAD(+)</name>
        <dbReference type="ChEBI" id="CHEBI:57540"/>
    </ligand>
</feature>
<comment type="function">
    <text evidence="5">NAD-dependent protein deacylase. Catalyzes the NAD-dependent hydrolysis of acyl groups from lysine residues.</text>
</comment>
<dbReference type="InterPro" id="IPR026587">
    <property type="entry name" value="Sirtuin_class_II"/>
</dbReference>
<dbReference type="Gene3D" id="3.40.50.1220">
    <property type="entry name" value="TPP-binding domain"/>
    <property type="match status" value="1"/>
</dbReference>
<dbReference type="InterPro" id="IPR026590">
    <property type="entry name" value="Ssirtuin_cat_dom"/>
</dbReference>
<dbReference type="HAMAP" id="MF_01967">
    <property type="entry name" value="Sirtuin_ClassII"/>
    <property type="match status" value="1"/>
</dbReference>
<keyword evidence="1 5" id="KW-0808">Transferase</keyword>
<name>A0AAN9KG59_CLITE</name>
<dbReference type="PANTHER" id="PTHR11085:SF10">
    <property type="entry name" value="NAD-DEPENDENT PROTEIN DEACYLASE SIRTUIN-5, MITOCHONDRIAL-RELATED"/>
    <property type="match status" value="1"/>
</dbReference>
<dbReference type="CDD" id="cd01409">
    <property type="entry name" value="SIRT4"/>
    <property type="match status" value="1"/>
</dbReference>
<feature type="binding site" evidence="5">
    <location>
        <begin position="193"/>
        <end position="196"/>
    </location>
    <ligand>
        <name>NAD(+)</name>
        <dbReference type="ChEBI" id="CHEBI:57540"/>
    </ligand>
</feature>
<evidence type="ECO:0000256" key="6">
    <source>
        <dbReference type="PROSITE-ProRule" id="PRU00236"/>
    </source>
</evidence>
<keyword evidence="4 5" id="KW-0520">NAD</keyword>
<feature type="binding site" evidence="5 6">
    <location>
        <position position="288"/>
    </location>
    <ligand>
        <name>Zn(2+)</name>
        <dbReference type="ChEBI" id="CHEBI:29105"/>
    </ligand>
</feature>
<evidence type="ECO:0000256" key="3">
    <source>
        <dbReference type="ARBA" id="ARBA00022833"/>
    </source>
</evidence>
<organism evidence="9 10">
    <name type="scientific">Clitoria ternatea</name>
    <name type="common">Butterfly pea</name>
    <dbReference type="NCBI Taxonomy" id="43366"/>
    <lineage>
        <taxon>Eukaryota</taxon>
        <taxon>Viridiplantae</taxon>
        <taxon>Streptophyta</taxon>
        <taxon>Embryophyta</taxon>
        <taxon>Tracheophyta</taxon>
        <taxon>Spermatophyta</taxon>
        <taxon>Magnoliopsida</taxon>
        <taxon>eudicotyledons</taxon>
        <taxon>Gunneridae</taxon>
        <taxon>Pentapetalae</taxon>
        <taxon>rosids</taxon>
        <taxon>fabids</taxon>
        <taxon>Fabales</taxon>
        <taxon>Fabaceae</taxon>
        <taxon>Papilionoideae</taxon>
        <taxon>50 kb inversion clade</taxon>
        <taxon>NPAAA clade</taxon>
        <taxon>indigoferoid/millettioid clade</taxon>
        <taxon>Phaseoleae</taxon>
        <taxon>Clitoria</taxon>
    </lineage>
</organism>
<evidence type="ECO:0000256" key="1">
    <source>
        <dbReference type="ARBA" id="ARBA00022679"/>
    </source>
</evidence>
<dbReference type="EC" id="2.3.1.-" evidence="5"/>
<evidence type="ECO:0000259" key="8">
    <source>
        <dbReference type="PROSITE" id="PS50305"/>
    </source>
</evidence>
<dbReference type="GO" id="GO:0070403">
    <property type="term" value="F:NAD+ binding"/>
    <property type="evidence" value="ECO:0007669"/>
    <property type="project" value="UniProtKB-UniRule"/>
</dbReference>
<dbReference type="InterPro" id="IPR026591">
    <property type="entry name" value="Sirtuin_cat_small_dom_sf"/>
</dbReference>
<dbReference type="GO" id="GO:0017136">
    <property type="term" value="F:histone deacetylase activity, NAD-dependent"/>
    <property type="evidence" value="ECO:0007669"/>
    <property type="project" value="TreeGrafter"/>
</dbReference>
<evidence type="ECO:0000256" key="5">
    <source>
        <dbReference type="HAMAP-Rule" id="MF_03161"/>
    </source>
</evidence>
<dbReference type="GO" id="GO:0008270">
    <property type="term" value="F:zinc ion binding"/>
    <property type="evidence" value="ECO:0007669"/>
    <property type="project" value="UniProtKB-UniRule"/>
</dbReference>
<reference evidence="9 10" key="1">
    <citation type="submission" date="2024-01" db="EMBL/GenBank/DDBJ databases">
        <title>The genomes of 5 underutilized Papilionoideae crops provide insights into root nodulation and disease resistance.</title>
        <authorList>
            <person name="Yuan L."/>
        </authorList>
    </citation>
    <scope>NUCLEOTIDE SEQUENCE [LARGE SCALE GENOMIC DNA]</scope>
    <source>
        <strain evidence="9">LY-2023</strain>
        <tissue evidence="9">Leaf</tissue>
    </source>
</reference>
<feature type="binding site" evidence="5">
    <location>
        <begin position="325"/>
        <end position="327"/>
    </location>
    <ligand>
        <name>NAD(+)</name>
        <dbReference type="ChEBI" id="CHEBI:57540"/>
    </ligand>
</feature>
<dbReference type="Proteomes" id="UP001359559">
    <property type="component" value="Unassembled WGS sequence"/>
</dbReference>
<comment type="catalytic activity">
    <reaction evidence="5">
        <text>N(6)-acetyl-L-lysyl-[protein] + NAD(+) + H2O = 2''-O-acetyl-ADP-D-ribose + nicotinamide + L-lysyl-[protein]</text>
        <dbReference type="Rhea" id="RHEA:43636"/>
        <dbReference type="Rhea" id="RHEA-COMP:9752"/>
        <dbReference type="Rhea" id="RHEA-COMP:10731"/>
        <dbReference type="ChEBI" id="CHEBI:15377"/>
        <dbReference type="ChEBI" id="CHEBI:17154"/>
        <dbReference type="ChEBI" id="CHEBI:29969"/>
        <dbReference type="ChEBI" id="CHEBI:57540"/>
        <dbReference type="ChEBI" id="CHEBI:61930"/>
        <dbReference type="ChEBI" id="CHEBI:83767"/>
        <dbReference type="EC" id="2.3.1.286"/>
    </reaction>
</comment>
<comment type="caution">
    <text evidence="9">The sequence shown here is derived from an EMBL/GenBank/DDBJ whole genome shotgun (WGS) entry which is preliminary data.</text>
</comment>
<evidence type="ECO:0000313" key="9">
    <source>
        <dbReference type="EMBL" id="KAK7316935.1"/>
    </source>
</evidence>
<comment type="caution">
    <text evidence="5">Lacks conserved residue(s) required for the propagation of feature annotation.</text>
</comment>
<evidence type="ECO:0000313" key="10">
    <source>
        <dbReference type="Proteomes" id="UP001359559"/>
    </source>
</evidence>
<comment type="similarity">
    <text evidence="5">Belongs to the sirtuin family. Class II subfamily.</text>
</comment>
<dbReference type="GO" id="GO:0005759">
    <property type="term" value="C:mitochondrial matrix"/>
    <property type="evidence" value="ECO:0007669"/>
    <property type="project" value="UniProtKB-SubCell"/>
</dbReference>
<dbReference type="InterPro" id="IPR050134">
    <property type="entry name" value="NAD-dep_sirtuin_deacylases"/>
</dbReference>
<dbReference type="InterPro" id="IPR003000">
    <property type="entry name" value="Sirtuin"/>
</dbReference>
<dbReference type="PROSITE" id="PS50305">
    <property type="entry name" value="SIRTUIN"/>
    <property type="match status" value="1"/>
</dbReference>
<dbReference type="EMBL" id="JAYKXN010000001">
    <property type="protein sequence ID" value="KAK7316935.1"/>
    <property type="molecule type" value="Genomic_DNA"/>
</dbReference>
<keyword evidence="3 5" id="KW-0862">Zinc</keyword>
<evidence type="ECO:0000256" key="7">
    <source>
        <dbReference type="SAM" id="MobiDB-lite"/>
    </source>
</evidence>
<dbReference type="SUPFAM" id="SSF52467">
    <property type="entry name" value="DHS-like NAD/FAD-binding domain"/>
    <property type="match status" value="1"/>
</dbReference>
<feature type="active site" description="Proton acceptor" evidence="5 6">
    <location>
        <position position="210"/>
    </location>
</feature>
<feature type="region of interest" description="Disordered" evidence="7">
    <location>
        <begin position="62"/>
        <end position="87"/>
    </location>
</feature>
<dbReference type="Gene3D" id="3.30.1600.10">
    <property type="entry name" value="SIR2/SIRT2 'Small Domain"/>
    <property type="match status" value="1"/>
</dbReference>